<evidence type="ECO:0000259" key="11">
    <source>
        <dbReference type="Pfam" id="PF00728"/>
    </source>
</evidence>
<feature type="compositionally biased region" description="Low complexity" evidence="9">
    <location>
        <begin position="668"/>
        <end position="692"/>
    </location>
</feature>
<organism evidence="13 14">
    <name type="scientific">Homarus americanus</name>
    <name type="common">American lobster</name>
    <dbReference type="NCBI Taxonomy" id="6706"/>
    <lineage>
        <taxon>Eukaryota</taxon>
        <taxon>Metazoa</taxon>
        <taxon>Ecdysozoa</taxon>
        <taxon>Arthropoda</taxon>
        <taxon>Crustacea</taxon>
        <taxon>Multicrustacea</taxon>
        <taxon>Malacostraca</taxon>
        <taxon>Eumalacostraca</taxon>
        <taxon>Eucarida</taxon>
        <taxon>Decapoda</taxon>
        <taxon>Pleocyemata</taxon>
        <taxon>Astacidea</taxon>
        <taxon>Nephropoidea</taxon>
        <taxon>Nephropidae</taxon>
        <taxon>Homarus</taxon>
    </lineage>
</organism>
<dbReference type="GO" id="GO:0030203">
    <property type="term" value="P:glycosaminoglycan metabolic process"/>
    <property type="evidence" value="ECO:0007669"/>
    <property type="project" value="TreeGrafter"/>
</dbReference>
<keyword evidence="5" id="KW-0378">Hydrolase</keyword>
<comment type="catalytic activity">
    <reaction evidence="1">
        <text>Hydrolysis of terminal non-reducing N-acetyl-D-hexosamine residues in N-acetyl-beta-D-hexosaminides.</text>
        <dbReference type="EC" id="3.2.1.52"/>
    </reaction>
</comment>
<accession>A0A8J5MJS2</accession>
<keyword evidence="7" id="KW-0326">Glycosidase</keyword>
<name>A0A8J5MJS2_HOMAM</name>
<dbReference type="GO" id="GO:0006689">
    <property type="term" value="P:ganglioside catabolic process"/>
    <property type="evidence" value="ECO:0007669"/>
    <property type="project" value="TreeGrafter"/>
</dbReference>
<comment type="caution">
    <text evidence="13">The sequence shown here is derived from an EMBL/GenBank/DDBJ whole genome shotgun (WGS) entry which is preliminary data.</text>
</comment>
<dbReference type="GO" id="GO:0005975">
    <property type="term" value="P:carbohydrate metabolic process"/>
    <property type="evidence" value="ECO:0007669"/>
    <property type="project" value="InterPro"/>
</dbReference>
<dbReference type="Pfam" id="PF00728">
    <property type="entry name" value="Glyco_hydro_20"/>
    <property type="match status" value="1"/>
</dbReference>
<proteinExistence type="inferred from homology"/>
<feature type="compositionally biased region" description="Low complexity" evidence="9">
    <location>
        <begin position="583"/>
        <end position="639"/>
    </location>
</feature>
<keyword evidence="14" id="KW-1185">Reference proteome</keyword>
<evidence type="ECO:0000256" key="1">
    <source>
        <dbReference type="ARBA" id="ARBA00001231"/>
    </source>
</evidence>
<comment type="similarity">
    <text evidence="2">Belongs to the glycosyl hydrolase 20 family.</text>
</comment>
<dbReference type="PANTHER" id="PTHR22600:SF21">
    <property type="entry name" value="BETA-HEXOSAMINIDASE A"/>
    <property type="match status" value="1"/>
</dbReference>
<feature type="signal peptide" evidence="10">
    <location>
        <begin position="1"/>
        <end position="26"/>
    </location>
</feature>
<dbReference type="AlphaFoldDB" id="A0A8J5MJS2"/>
<dbReference type="GO" id="GO:0004563">
    <property type="term" value="F:beta-N-acetylhexosaminidase activity"/>
    <property type="evidence" value="ECO:0007669"/>
    <property type="project" value="UniProtKB-EC"/>
</dbReference>
<dbReference type="InterPro" id="IPR029019">
    <property type="entry name" value="HEX_eukaryotic_N"/>
</dbReference>
<evidence type="ECO:0000259" key="12">
    <source>
        <dbReference type="Pfam" id="PF14845"/>
    </source>
</evidence>
<protein>
    <recommendedName>
        <fullName evidence="3">beta-N-acetylhexosaminidase</fullName>
        <ecNumber evidence="3">3.2.1.52</ecNumber>
    </recommendedName>
</protein>
<dbReference type="Pfam" id="PF14845">
    <property type="entry name" value="Glycohydro_20b2"/>
    <property type="match status" value="1"/>
</dbReference>
<keyword evidence="6" id="KW-0325">Glycoprotein</keyword>
<dbReference type="PANTHER" id="PTHR22600">
    <property type="entry name" value="BETA-HEXOSAMINIDASE"/>
    <property type="match status" value="1"/>
</dbReference>
<feature type="active site" description="Proton donor" evidence="8">
    <location>
        <position position="360"/>
    </location>
</feature>
<dbReference type="InterPro" id="IPR015883">
    <property type="entry name" value="Glyco_hydro_20_cat"/>
</dbReference>
<dbReference type="GO" id="GO:0016020">
    <property type="term" value="C:membrane"/>
    <property type="evidence" value="ECO:0007669"/>
    <property type="project" value="TreeGrafter"/>
</dbReference>
<keyword evidence="4 10" id="KW-0732">Signal</keyword>
<dbReference type="Proteomes" id="UP000747542">
    <property type="component" value="Unassembled WGS sequence"/>
</dbReference>
<evidence type="ECO:0000256" key="7">
    <source>
        <dbReference type="ARBA" id="ARBA00023295"/>
    </source>
</evidence>
<dbReference type="CDD" id="cd06562">
    <property type="entry name" value="GH20_HexA_HexB-like"/>
    <property type="match status" value="1"/>
</dbReference>
<evidence type="ECO:0000313" key="13">
    <source>
        <dbReference type="EMBL" id="KAG7154026.1"/>
    </source>
</evidence>
<evidence type="ECO:0000256" key="2">
    <source>
        <dbReference type="ARBA" id="ARBA00006285"/>
    </source>
</evidence>
<evidence type="ECO:0000256" key="10">
    <source>
        <dbReference type="SAM" id="SignalP"/>
    </source>
</evidence>
<evidence type="ECO:0000256" key="5">
    <source>
        <dbReference type="ARBA" id="ARBA00022801"/>
    </source>
</evidence>
<sequence>MGGLGVVGGRGLLLLTLATFWAATLAKLVYVEENLPLPGEESPPGSPWPLPRKWTDSPDQLAIDPATFIISSDLTGCDVIDAALHRYQNLVLIDPEATADPGLTLLPFLNVSVTSGCDHTPHLKLHPDYESYTLEVTLTEVVETEGSEPVSHGSARLVSHTVWGALRGLETFSQLVHIVEPENHYRLNVTLVEDAPRFPHRGLLLDTARHFLPKGTLLEVLDSMAWNKFNVLHWHIVDDQSFPYESRIFPNLTEGAYTPRHVYTQRDVMDIVEYARYRGIRVIPEFDTPGHTQGFGKAFPHLLTPCYGDDKTPGTPSFPFHAAYENLDPTNPQVYDFLKAFLVDLKHTFVDGYIHLGLDEVFLPCWSSSPVVRAFMARHNYTEVRQVERHYVEKVLELADRTPINYITWQDPADRGIQMANTSVVQVWKDVSLSPSKMRGWRDYVHDLTEAGHQVILSSCWYINFITYGQDWKNFYNCDPTDFQGTDEQKKLVLGGEAAMWGEYVDATNIMPRLWPRASAAAERLWSLPLSEAPSVDNAAYRLDQHRCRMLRRGIPAQPILNGYCGEWEVPQEVTMSTPPPTTTTTTTTTTPPPTTTTTTPSTTPPTTTTTTSTTTAPTTSTTTTTTTTSSPPTSAPTEASPPPPTAPTEGQQQPAEHQANLAPQQSPAAALTTSATPTATPAAEATANEQPEAVKAEAL</sequence>
<evidence type="ECO:0000256" key="6">
    <source>
        <dbReference type="ARBA" id="ARBA00023180"/>
    </source>
</evidence>
<evidence type="ECO:0000256" key="9">
    <source>
        <dbReference type="SAM" id="MobiDB-lite"/>
    </source>
</evidence>
<dbReference type="EMBL" id="JAHLQT010045843">
    <property type="protein sequence ID" value="KAG7154026.1"/>
    <property type="molecule type" value="Genomic_DNA"/>
</dbReference>
<dbReference type="GO" id="GO:0005764">
    <property type="term" value="C:lysosome"/>
    <property type="evidence" value="ECO:0007669"/>
    <property type="project" value="TreeGrafter"/>
</dbReference>
<evidence type="ECO:0000256" key="3">
    <source>
        <dbReference type="ARBA" id="ARBA00012663"/>
    </source>
</evidence>
<evidence type="ECO:0000256" key="4">
    <source>
        <dbReference type="ARBA" id="ARBA00022729"/>
    </source>
</evidence>
<feature type="compositionally biased region" description="Polar residues" evidence="9">
    <location>
        <begin position="650"/>
        <end position="667"/>
    </location>
</feature>
<reference evidence="13" key="1">
    <citation type="journal article" date="2021" name="Sci. Adv.">
        <title>The American lobster genome reveals insights on longevity, neural, and immune adaptations.</title>
        <authorList>
            <person name="Polinski J.M."/>
            <person name="Zimin A.V."/>
            <person name="Clark K.F."/>
            <person name="Kohn A.B."/>
            <person name="Sadowski N."/>
            <person name="Timp W."/>
            <person name="Ptitsyn A."/>
            <person name="Khanna P."/>
            <person name="Romanova D.Y."/>
            <person name="Williams P."/>
            <person name="Greenwood S.J."/>
            <person name="Moroz L.L."/>
            <person name="Walt D.R."/>
            <person name="Bodnar A.G."/>
        </authorList>
    </citation>
    <scope>NUCLEOTIDE SEQUENCE</scope>
    <source>
        <strain evidence="13">GMGI-L3</strain>
    </source>
</reference>
<gene>
    <name evidence="13" type="primary">Hexb-L</name>
    <name evidence="13" type="ORF">Hamer_G020090</name>
</gene>
<dbReference type="FunFam" id="3.20.20.80:FF:000063">
    <property type="entry name" value="Beta-hexosaminidase"/>
    <property type="match status" value="1"/>
</dbReference>
<evidence type="ECO:0000256" key="8">
    <source>
        <dbReference type="PIRSR" id="PIRSR625705-1"/>
    </source>
</evidence>
<dbReference type="OrthoDB" id="428480at2759"/>
<dbReference type="EC" id="3.2.1.52" evidence="3"/>
<evidence type="ECO:0000313" key="14">
    <source>
        <dbReference type="Proteomes" id="UP000747542"/>
    </source>
</evidence>
<feature type="domain" description="Beta-hexosaminidase eukaryotic type N-terminal" evidence="12">
    <location>
        <begin position="47"/>
        <end position="175"/>
    </location>
</feature>
<dbReference type="SMR" id="A0A8J5MJS2"/>
<feature type="region of interest" description="Disordered" evidence="9">
    <location>
        <begin position="573"/>
        <end position="700"/>
    </location>
</feature>
<dbReference type="InterPro" id="IPR025705">
    <property type="entry name" value="Beta_hexosaminidase_sua/sub"/>
</dbReference>
<feature type="chain" id="PRO_5035224948" description="beta-N-acetylhexosaminidase" evidence="10">
    <location>
        <begin position="27"/>
        <end position="700"/>
    </location>
</feature>
<feature type="domain" description="Glycoside hydrolase family 20 catalytic" evidence="11">
    <location>
        <begin position="198"/>
        <end position="527"/>
    </location>
</feature>